<sequence>MSFDRLARPGHSSSDACGRVSSLQPAAEEAAQRRGGGSIPDAAAWRSRALPSSSSWWHSFGRSCSWSRGNSGRRRACAAGGGRGLCRPACFRHRDTNPEVGRGLVSSVAARRSACLWISQMASGARQSVTSSHYAHVSLEPGVDT</sequence>
<evidence type="ECO:0000313" key="3">
    <source>
        <dbReference type="Proteomes" id="UP000612055"/>
    </source>
</evidence>
<protein>
    <submittedName>
        <fullName evidence="2">Uncharacterized protein</fullName>
    </submittedName>
</protein>
<dbReference type="AlphaFoldDB" id="A0A835Y0Y9"/>
<dbReference type="EMBL" id="JAEHOE010000034">
    <property type="protein sequence ID" value="KAG2493893.1"/>
    <property type="molecule type" value="Genomic_DNA"/>
</dbReference>
<accession>A0A835Y0Y9</accession>
<keyword evidence="3" id="KW-1185">Reference proteome</keyword>
<reference evidence="2" key="1">
    <citation type="journal article" date="2020" name="bioRxiv">
        <title>Comparative genomics of Chlamydomonas.</title>
        <authorList>
            <person name="Craig R.J."/>
            <person name="Hasan A.R."/>
            <person name="Ness R.W."/>
            <person name="Keightley P.D."/>
        </authorList>
    </citation>
    <scope>NUCLEOTIDE SEQUENCE</scope>
    <source>
        <strain evidence="2">CCAP 11/70</strain>
    </source>
</reference>
<dbReference type="Proteomes" id="UP000612055">
    <property type="component" value="Unassembled WGS sequence"/>
</dbReference>
<evidence type="ECO:0000256" key="1">
    <source>
        <dbReference type="SAM" id="MobiDB-lite"/>
    </source>
</evidence>
<proteinExistence type="predicted"/>
<organism evidence="2 3">
    <name type="scientific">Edaphochlamys debaryana</name>
    <dbReference type="NCBI Taxonomy" id="47281"/>
    <lineage>
        <taxon>Eukaryota</taxon>
        <taxon>Viridiplantae</taxon>
        <taxon>Chlorophyta</taxon>
        <taxon>core chlorophytes</taxon>
        <taxon>Chlorophyceae</taxon>
        <taxon>CS clade</taxon>
        <taxon>Chlamydomonadales</taxon>
        <taxon>Chlamydomonadales incertae sedis</taxon>
        <taxon>Edaphochlamys</taxon>
    </lineage>
</organism>
<comment type="caution">
    <text evidence="2">The sequence shown here is derived from an EMBL/GenBank/DDBJ whole genome shotgun (WGS) entry which is preliminary data.</text>
</comment>
<feature type="region of interest" description="Disordered" evidence="1">
    <location>
        <begin position="1"/>
        <end position="40"/>
    </location>
</feature>
<name>A0A835Y0Y9_9CHLO</name>
<gene>
    <name evidence="2" type="ORF">HYH03_007830</name>
</gene>
<evidence type="ECO:0000313" key="2">
    <source>
        <dbReference type="EMBL" id="KAG2493893.1"/>
    </source>
</evidence>